<accession>A0A3S0QX38</accession>
<proteinExistence type="predicted"/>
<dbReference type="Proteomes" id="UP000276953">
    <property type="component" value="Unassembled WGS sequence"/>
</dbReference>
<sequence>MSERISQLYIENSKSSNEFTNSNTILQIGQAYWNYYLAYKRVEIYKQNEGRVRNVLDVTKELIKADKSRPEIWPGECRPCESGKADSFGRTKFV</sequence>
<dbReference type="GO" id="GO:0015562">
    <property type="term" value="F:efflux transmembrane transporter activity"/>
    <property type="evidence" value="ECO:0007669"/>
    <property type="project" value="InterPro"/>
</dbReference>
<comment type="caution">
    <text evidence="1">The sequence shown here is derived from an EMBL/GenBank/DDBJ whole genome shotgun (WGS) entry which is preliminary data.</text>
</comment>
<dbReference type="SUPFAM" id="SSF56954">
    <property type="entry name" value="Outer membrane efflux proteins (OEP)"/>
    <property type="match status" value="1"/>
</dbReference>
<evidence type="ECO:0000313" key="2">
    <source>
        <dbReference type="Proteomes" id="UP000276953"/>
    </source>
</evidence>
<dbReference type="AlphaFoldDB" id="A0A3S0QX38"/>
<name>A0A3S0QX38_9FLAO</name>
<gene>
    <name evidence="1" type="ORF">EJ377_10370</name>
</gene>
<dbReference type="Gene3D" id="1.20.1600.10">
    <property type="entry name" value="Outer membrane efflux proteins (OEP)"/>
    <property type="match status" value="1"/>
</dbReference>
<evidence type="ECO:0000313" key="1">
    <source>
        <dbReference type="EMBL" id="RTZ50490.1"/>
    </source>
</evidence>
<reference evidence="1 2" key="1">
    <citation type="submission" date="2018-12" db="EMBL/GenBank/DDBJ databases">
        <title>Draft Genome Sequence of Chryseobacterium arthrosphaerae strain ED882-96 Isolated from the Blood of a Patient with Liver Cirrhosis in Taiwan.</title>
        <authorList>
            <person name="Lin J.-N."/>
            <person name="Lai C.-H."/>
            <person name="Yang C.-H."/>
            <person name="Huang Y.-H."/>
        </authorList>
    </citation>
    <scope>NUCLEOTIDE SEQUENCE [LARGE SCALE GENOMIC DNA]</scope>
    <source>
        <strain evidence="1 2">ED882-96</strain>
    </source>
</reference>
<protein>
    <submittedName>
        <fullName evidence="1">Uncharacterized protein</fullName>
    </submittedName>
</protein>
<organism evidence="1 2">
    <name type="scientific">Chryseobacterium arthrosphaerae</name>
    <dbReference type="NCBI Taxonomy" id="651561"/>
    <lineage>
        <taxon>Bacteria</taxon>
        <taxon>Pseudomonadati</taxon>
        <taxon>Bacteroidota</taxon>
        <taxon>Flavobacteriia</taxon>
        <taxon>Flavobacteriales</taxon>
        <taxon>Weeksellaceae</taxon>
        <taxon>Chryseobacterium group</taxon>
        <taxon>Chryseobacterium</taxon>
    </lineage>
</organism>
<dbReference type="EMBL" id="RYFC01000001">
    <property type="protein sequence ID" value="RTZ50490.1"/>
    <property type="molecule type" value="Genomic_DNA"/>
</dbReference>